<keyword evidence="3 8" id="KW-0813">Transport</keyword>
<evidence type="ECO:0000313" key="9">
    <source>
        <dbReference type="EMBL" id="RAK21207.1"/>
    </source>
</evidence>
<dbReference type="GO" id="GO:0015295">
    <property type="term" value="F:solute:proton symporter activity"/>
    <property type="evidence" value="ECO:0007669"/>
    <property type="project" value="TreeGrafter"/>
</dbReference>
<keyword evidence="5 8" id="KW-0812">Transmembrane</keyword>
<dbReference type="RefSeq" id="WP_111644465.1">
    <property type="nucleotide sequence ID" value="NZ_QLMH01000003.1"/>
</dbReference>
<feature type="transmembrane region" description="Helical" evidence="8">
    <location>
        <begin position="236"/>
        <end position="256"/>
    </location>
</feature>
<evidence type="ECO:0000256" key="2">
    <source>
        <dbReference type="ARBA" id="ARBA00010100"/>
    </source>
</evidence>
<dbReference type="OrthoDB" id="9761056at2"/>
<keyword evidence="7 8" id="KW-0472">Membrane</keyword>
<dbReference type="GO" id="GO:0005886">
    <property type="term" value="C:plasma membrane"/>
    <property type="evidence" value="ECO:0007669"/>
    <property type="project" value="UniProtKB-SubCell"/>
</dbReference>
<dbReference type="AlphaFoldDB" id="A0A327YLJ4"/>
<comment type="function">
    <text evidence="8">Uptake of L-lactate across the membrane. Can also transport D-lactate and glycolate.</text>
</comment>
<dbReference type="Proteomes" id="UP000248555">
    <property type="component" value="Unassembled WGS sequence"/>
</dbReference>
<comment type="caution">
    <text evidence="8">Lacks conserved residue(s) required for the propagation of feature annotation.</text>
</comment>
<dbReference type="GO" id="GO:0015129">
    <property type="term" value="F:lactate transmembrane transporter activity"/>
    <property type="evidence" value="ECO:0007669"/>
    <property type="project" value="UniProtKB-UniRule"/>
</dbReference>
<feature type="transmembrane region" description="Helical" evidence="8">
    <location>
        <begin position="145"/>
        <end position="168"/>
    </location>
</feature>
<evidence type="ECO:0000256" key="4">
    <source>
        <dbReference type="ARBA" id="ARBA00022475"/>
    </source>
</evidence>
<evidence type="ECO:0000256" key="6">
    <source>
        <dbReference type="ARBA" id="ARBA00022989"/>
    </source>
</evidence>
<protein>
    <recommendedName>
        <fullName evidence="8">L-lactate permease</fullName>
    </recommendedName>
</protein>
<organism evidence="9 10">
    <name type="scientific">Paranoxybacillus vitaminiphilus</name>
    <dbReference type="NCBI Taxonomy" id="581036"/>
    <lineage>
        <taxon>Bacteria</taxon>
        <taxon>Bacillati</taxon>
        <taxon>Bacillota</taxon>
        <taxon>Bacilli</taxon>
        <taxon>Bacillales</taxon>
        <taxon>Anoxybacillaceae</taxon>
        <taxon>Paranoxybacillus</taxon>
    </lineage>
</organism>
<accession>A0A327YLJ4</accession>
<sequence length="257" mass="28238">MGLIIIKFAPYKKKRTNHGFSAVSVSQEKKSAITALKIISPYLILTIFIFVSHLILPIKNFLESHMVIEIHSFSFTFSTLNSPGFWLFVTCLYTMVIFKIEKRIIWDSFKNTLKQWIPFVASTVAFVSTSEVMEKAGMTAVLANVAAMSFGSFFVVISPFIGGIGGFLTGSNTGSNAMFIKLQVKAAQQVGLPTDLIAYAQNTSSSHATMACPSRVMLGASICQLESEESNLLKRISLVVLGALVLLIFVLIGWMWG</sequence>
<dbReference type="EMBL" id="QLMH01000003">
    <property type="protein sequence ID" value="RAK21207.1"/>
    <property type="molecule type" value="Genomic_DNA"/>
</dbReference>
<dbReference type="Pfam" id="PF02652">
    <property type="entry name" value="Lactate_perm"/>
    <property type="match status" value="1"/>
</dbReference>
<evidence type="ECO:0000313" key="10">
    <source>
        <dbReference type="Proteomes" id="UP000248555"/>
    </source>
</evidence>
<dbReference type="PANTHER" id="PTHR30003">
    <property type="entry name" value="L-LACTATE PERMEASE"/>
    <property type="match status" value="1"/>
</dbReference>
<comment type="similarity">
    <text evidence="2 8">Belongs to the lactate permease family.</text>
</comment>
<evidence type="ECO:0000256" key="3">
    <source>
        <dbReference type="ARBA" id="ARBA00022448"/>
    </source>
</evidence>
<keyword evidence="10" id="KW-1185">Reference proteome</keyword>
<reference evidence="9 10" key="1">
    <citation type="submission" date="2018-06" db="EMBL/GenBank/DDBJ databases">
        <title>Genomic Encyclopedia of Type Strains, Phase III (KMG-III): the genomes of soil and plant-associated and newly described type strains.</title>
        <authorList>
            <person name="Whitman W."/>
        </authorList>
    </citation>
    <scope>NUCLEOTIDE SEQUENCE [LARGE SCALE GENOMIC DNA]</scope>
    <source>
        <strain evidence="9 10">CGMCC 1.8979</strain>
    </source>
</reference>
<evidence type="ECO:0000256" key="5">
    <source>
        <dbReference type="ARBA" id="ARBA00022692"/>
    </source>
</evidence>
<evidence type="ECO:0000256" key="8">
    <source>
        <dbReference type="RuleBase" id="RU365092"/>
    </source>
</evidence>
<keyword evidence="4 8" id="KW-1003">Cell membrane</keyword>
<evidence type="ECO:0000256" key="7">
    <source>
        <dbReference type="ARBA" id="ARBA00023136"/>
    </source>
</evidence>
<proteinExistence type="inferred from homology"/>
<comment type="subcellular location">
    <subcellularLocation>
        <location evidence="1 8">Cell membrane</location>
        <topology evidence="1 8">Multi-pass membrane protein</topology>
    </subcellularLocation>
</comment>
<feature type="transmembrane region" description="Helical" evidence="8">
    <location>
        <begin position="116"/>
        <end position="133"/>
    </location>
</feature>
<gene>
    <name evidence="9" type="ORF">B0I26_103161</name>
</gene>
<keyword evidence="6 8" id="KW-1133">Transmembrane helix</keyword>
<feature type="transmembrane region" description="Helical" evidence="8">
    <location>
        <begin position="70"/>
        <end position="95"/>
    </location>
</feature>
<evidence type="ECO:0000256" key="1">
    <source>
        <dbReference type="ARBA" id="ARBA00004651"/>
    </source>
</evidence>
<dbReference type="InterPro" id="IPR003804">
    <property type="entry name" value="Lactate_perm"/>
</dbReference>
<name>A0A327YLJ4_9BACL</name>
<dbReference type="PANTHER" id="PTHR30003:SF0">
    <property type="entry name" value="GLYCOLATE PERMEASE GLCA-RELATED"/>
    <property type="match status" value="1"/>
</dbReference>
<comment type="caution">
    <text evidence="9">The sequence shown here is derived from an EMBL/GenBank/DDBJ whole genome shotgun (WGS) entry which is preliminary data.</text>
</comment>
<feature type="transmembrane region" description="Helical" evidence="8">
    <location>
        <begin position="39"/>
        <end position="58"/>
    </location>
</feature>